<comment type="caution">
    <text evidence="4">The sequence shown here is derived from an EMBL/GenBank/DDBJ whole genome shotgun (WGS) entry which is preliminary data.</text>
</comment>
<organism evidence="4 5">
    <name type="scientific">Streptomyces roseolus</name>
    <dbReference type="NCBI Taxonomy" id="67358"/>
    <lineage>
        <taxon>Bacteria</taxon>
        <taxon>Bacillati</taxon>
        <taxon>Actinomycetota</taxon>
        <taxon>Actinomycetes</taxon>
        <taxon>Kitasatosporales</taxon>
        <taxon>Streptomycetaceae</taxon>
        <taxon>Streptomyces</taxon>
    </lineage>
</organism>
<reference evidence="4 5" key="1">
    <citation type="submission" date="2023-10" db="EMBL/GenBank/DDBJ databases">
        <authorList>
            <person name="Wang X.X."/>
        </authorList>
    </citation>
    <scope>NUCLEOTIDE SEQUENCE [LARGE SCALE GENOMIC DNA]</scope>
    <source>
        <strain evidence="4 5">NBRC 12816</strain>
    </source>
</reference>
<dbReference type="PANTHER" id="PTHR48081">
    <property type="entry name" value="AB HYDROLASE SUPERFAMILY PROTEIN C4A8.06C"/>
    <property type="match status" value="1"/>
</dbReference>
<keyword evidence="1 4" id="KW-0378">Hydrolase</keyword>
<feature type="domain" description="Alpha/beta hydrolase fold-3" evidence="3">
    <location>
        <begin position="75"/>
        <end position="274"/>
    </location>
</feature>
<protein>
    <submittedName>
        <fullName evidence="4">Alpha/beta hydrolase</fullName>
    </submittedName>
</protein>
<dbReference type="RefSeq" id="WP_319011708.1">
    <property type="nucleotide sequence ID" value="NZ_JAWJZF010000441.1"/>
</dbReference>
<dbReference type="InterPro" id="IPR013094">
    <property type="entry name" value="AB_hydrolase_3"/>
</dbReference>
<feature type="region of interest" description="Disordered" evidence="2">
    <location>
        <begin position="26"/>
        <end position="47"/>
    </location>
</feature>
<evidence type="ECO:0000256" key="2">
    <source>
        <dbReference type="SAM" id="MobiDB-lite"/>
    </source>
</evidence>
<dbReference type="Gene3D" id="3.40.50.1820">
    <property type="entry name" value="alpha/beta hydrolase"/>
    <property type="match status" value="1"/>
</dbReference>
<keyword evidence="5" id="KW-1185">Reference proteome</keyword>
<gene>
    <name evidence="4" type="ORF">R2363_25485</name>
</gene>
<dbReference type="EMBL" id="JAWJZF010000441">
    <property type="protein sequence ID" value="MDX2295510.1"/>
    <property type="molecule type" value="Genomic_DNA"/>
</dbReference>
<dbReference type="GO" id="GO:0016787">
    <property type="term" value="F:hydrolase activity"/>
    <property type="evidence" value="ECO:0007669"/>
    <property type="project" value="UniProtKB-KW"/>
</dbReference>
<dbReference type="InterPro" id="IPR050300">
    <property type="entry name" value="GDXG_lipolytic_enzyme"/>
</dbReference>
<evidence type="ECO:0000259" key="3">
    <source>
        <dbReference type="Pfam" id="PF07859"/>
    </source>
</evidence>
<proteinExistence type="predicted"/>
<evidence type="ECO:0000256" key="1">
    <source>
        <dbReference type="ARBA" id="ARBA00022801"/>
    </source>
</evidence>
<dbReference type="PANTHER" id="PTHR48081:SF8">
    <property type="entry name" value="ALPHA_BETA HYDROLASE FOLD-3 DOMAIN-CONTAINING PROTEIN-RELATED"/>
    <property type="match status" value="1"/>
</dbReference>
<name>A0ABU4KDU8_9ACTN</name>
<dbReference type="SUPFAM" id="SSF53474">
    <property type="entry name" value="alpha/beta-Hydrolases"/>
    <property type="match status" value="1"/>
</dbReference>
<dbReference type="Pfam" id="PF07859">
    <property type="entry name" value="Abhydrolase_3"/>
    <property type="match status" value="1"/>
</dbReference>
<sequence length="307" mass="32876">MIAWQRAGGPPVPDRDLTVEQARERYLASSVRPHREDGPPRASVASADHVIDTEDGSSIRCRVYTPETDEGRVITFLHGGGWVMGDVDSHDRACRMLASSLGSVVVSADYRRPPEFPYPTPLRDAVAATRWTAASFPGREHVVAGDSAGGALSLGVAMDARDTGGPELAALLLVYPPVDPSLRIAAACDHAEGYLLSVEDMAWNYEMYVPDPERRSDPAVDLLNADLRGLPPTVLATAEFDPLRDEGIQLTEKLAASGVPARHVPGPGLVHGYFLMQDMVPAAAACSRLVVDELHAVLKSVSAPRAT</sequence>
<dbReference type="InterPro" id="IPR029058">
    <property type="entry name" value="AB_hydrolase_fold"/>
</dbReference>
<accession>A0ABU4KDU8</accession>
<dbReference type="Proteomes" id="UP001278571">
    <property type="component" value="Unassembled WGS sequence"/>
</dbReference>
<evidence type="ECO:0000313" key="4">
    <source>
        <dbReference type="EMBL" id="MDX2295510.1"/>
    </source>
</evidence>
<evidence type="ECO:0000313" key="5">
    <source>
        <dbReference type="Proteomes" id="UP001278571"/>
    </source>
</evidence>